<dbReference type="PROSITE" id="PS50011">
    <property type="entry name" value="PROTEIN_KINASE_DOM"/>
    <property type="match status" value="1"/>
</dbReference>
<proteinExistence type="predicted"/>
<dbReference type="SMART" id="SM00220">
    <property type="entry name" value="S_TKc"/>
    <property type="match status" value="1"/>
</dbReference>
<dbReference type="SUPFAM" id="SSF56112">
    <property type="entry name" value="Protein kinase-like (PK-like)"/>
    <property type="match status" value="1"/>
</dbReference>
<dbReference type="GO" id="GO:0005524">
    <property type="term" value="F:ATP binding"/>
    <property type="evidence" value="ECO:0007669"/>
    <property type="project" value="InterPro"/>
</dbReference>
<dbReference type="Gene3D" id="1.10.510.10">
    <property type="entry name" value="Transferase(Phosphotransferase) domain 1"/>
    <property type="match status" value="1"/>
</dbReference>
<keyword evidence="3" id="KW-1185">Reference proteome</keyword>
<sequence>MTQPTADGRRDDAIPLRRSKFWRFFSKITDKERHDVVVVSLRQRLSKSLVETESGERFIPHGTFEDIIENDEQSVYQALQALRARGSDVPTVFEKVRHSVPKIFIILVLLGSPDIISLFLKIGIDDSYLPYLPNPSGVEDSREKREKWATLKEFWSEPDLNNFFGKQWSVLAPRFKRDVDQEFTRYHILPFLPIQKESRTGGFSLVRKVKIHPKHHEFGKQATGNSAEYVAVKKHYAHDEKIFDAELEALRQVQKFQNPHLVQLLTSFKIQEYVGSESGRDCFLVFPWAAGNLRDFWAANDNLVRDQRIVPWISEQCCGLATALALVHEGNISVPEEDRHFGIHADIKPENILWFPPPDEVKCQTAGLLALADFGLYVPLRQRYDTDVSSSSLRVTATYRPPEFNALGRGGRKMDIWMLGCTYLELVTWFLRGSKATTVDFRESRCEVGEYGIRSDTFFRMDVDGTWSSAELKPSVIEWVDQLISMPQCTPYLRDFLILITTQMLTVEPRERITASNLRSELKKLDSLL</sequence>
<dbReference type="AlphaFoldDB" id="A0A9W8NKY6"/>
<dbReference type="Pfam" id="PF00069">
    <property type="entry name" value="Pkinase"/>
    <property type="match status" value="1"/>
</dbReference>
<dbReference type="InterPro" id="IPR000719">
    <property type="entry name" value="Prot_kinase_dom"/>
</dbReference>
<accession>A0A9W8NKY6</accession>
<dbReference type="PANTHER" id="PTHR24359">
    <property type="entry name" value="SERINE/THREONINE-PROTEIN KINASE SBK1"/>
    <property type="match status" value="1"/>
</dbReference>
<evidence type="ECO:0000313" key="2">
    <source>
        <dbReference type="EMBL" id="KAJ3578759.1"/>
    </source>
</evidence>
<dbReference type="GO" id="GO:0004674">
    <property type="term" value="F:protein serine/threonine kinase activity"/>
    <property type="evidence" value="ECO:0007669"/>
    <property type="project" value="TreeGrafter"/>
</dbReference>
<reference evidence="2" key="1">
    <citation type="submission" date="2022-07" db="EMBL/GenBank/DDBJ databases">
        <title>Genome Sequence of Xylaria arbuscula.</title>
        <authorList>
            <person name="Buettner E."/>
        </authorList>
    </citation>
    <scope>NUCLEOTIDE SEQUENCE</scope>
    <source>
        <strain evidence="2">VT107</strain>
    </source>
</reference>
<organism evidence="2 3">
    <name type="scientific">Xylaria arbuscula</name>
    <dbReference type="NCBI Taxonomy" id="114810"/>
    <lineage>
        <taxon>Eukaryota</taxon>
        <taxon>Fungi</taxon>
        <taxon>Dikarya</taxon>
        <taxon>Ascomycota</taxon>
        <taxon>Pezizomycotina</taxon>
        <taxon>Sordariomycetes</taxon>
        <taxon>Xylariomycetidae</taxon>
        <taxon>Xylariales</taxon>
        <taxon>Xylariaceae</taxon>
        <taxon>Xylaria</taxon>
    </lineage>
</organism>
<dbReference type="InterPro" id="IPR011009">
    <property type="entry name" value="Kinase-like_dom_sf"/>
</dbReference>
<dbReference type="PANTHER" id="PTHR24359:SF37">
    <property type="entry name" value="PROTEIN KINASE DOMAIN-CONTAINING PROTEIN"/>
    <property type="match status" value="1"/>
</dbReference>
<dbReference type="EMBL" id="JANPWZ010000173">
    <property type="protein sequence ID" value="KAJ3578759.1"/>
    <property type="molecule type" value="Genomic_DNA"/>
</dbReference>
<evidence type="ECO:0000313" key="3">
    <source>
        <dbReference type="Proteomes" id="UP001148614"/>
    </source>
</evidence>
<name>A0A9W8NKY6_9PEZI</name>
<protein>
    <recommendedName>
        <fullName evidence="1">Protein kinase domain-containing protein</fullName>
    </recommendedName>
</protein>
<gene>
    <name evidence="2" type="ORF">NPX13_g1804</name>
</gene>
<feature type="domain" description="Protein kinase" evidence="1">
    <location>
        <begin position="192"/>
        <end position="529"/>
    </location>
</feature>
<comment type="caution">
    <text evidence="2">The sequence shown here is derived from an EMBL/GenBank/DDBJ whole genome shotgun (WGS) entry which is preliminary data.</text>
</comment>
<dbReference type="VEuPathDB" id="FungiDB:F4678DRAFT_462187"/>
<evidence type="ECO:0000259" key="1">
    <source>
        <dbReference type="PROSITE" id="PS50011"/>
    </source>
</evidence>
<dbReference type="Proteomes" id="UP001148614">
    <property type="component" value="Unassembled WGS sequence"/>
</dbReference>